<gene>
    <name evidence="1" type="ORF">RRF57_013375</name>
</gene>
<keyword evidence="2" id="KW-1185">Reference proteome</keyword>
<evidence type="ECO:0000313" key="2">
    <source>
        <dbReference type="Proteomes" id="UP001305414"/>
    </source>
</evidence>
<reference evidence="1 2" key="1">
    <citation type="submission" date="2023-10" db="EMBL/GenBank/DDBJ databases">
        <title>Draft genome sequence of Xylaria bambusicola isolate GMP-LS, the root and basal stem rot pathogen of sugarcane in Indonesia.</title>
        <authorList>
            <person name="Selvaraj P."/>
            <person name="Muralishankar V."/>
            <person name="Muruganantham S."/>
            <person name="Sp S."/>
            <person name="Haryani S."/>
            <person name="Lau K.J.X."/>
            <person name="Naqvi N.I."/>
        </authorList>
    </citation>
    <scope>NUCLEOTIDE SEQUENCE [LARGE SCALE GENOMIC DNA]</scope>
    <source>
        <strain evidence="1">GMP-LS</strain>
    </source>
</reference>
<accession>A0AAN7URN7</accession>
<evidence type="ECO:0000313" key="1">
    <source>
        <dbReference type="EMBL" id="KAK5637660.1"/>
    </source>
</evidence>
<comment type="caution">
    <text evidence="1">The sequence shown here is derived from an EMBL/GenBank/DDBJ whole genome shotgun (WGS) entry which is preliminary data.</text>
</comment>
<dbReference type="AlphaFoldDB" id="A0AAN7URN7"/>
<dbReference type="Proteomes" id="UP001305414">
    <property type="component" value="Unassembled WGS sequence"/>
</dbReference>
<protein>
    <submittedName>
        <fullName evidence="1">Uncharacterized protein</fullName>
    </submittedName>
</protein>
<dbReference type="EMBL" id="JAWHQM010000212">
    <property type="protein sequence ID" value="KAK5637660.1"/>
    <property type="molecule type" value="Genomic_DNA"/>
</dbReference>
<name>A0AAN7URN7_9PEZI</name>
<proteinExistence type="predicted"/>
<sequence length="176" mass="20288">MAVLHVNTEARSKALRYLELAPYFFKGLADRGTFMDMMASGWAQPCVLAVGWHADLIDFPQHFHIERPAFFAKAIRLEMTLDLTFNIWAPGRAIPWLKDILQTFPALKHLVLVFNGSFWEIPGLIPKDYDHIPCTKDLPKNEYYFLRYPESTVKLWISRVHSGDRGALEPGLIEAW</sequence>
<organism evidence="1 2">
    <name type="scientific">Xylaria bambusicola</name>
    <dbReference type="NCBI Taxonomy" id="326684"/>
    <lineage>
        <taxon>Eukaryota</taxon>
        <taxon>Fungi</taxon>
        <taxon>Dikarya</taxon>
        <taxon>Ascomycota</taxon>
        <taxon>Pezizomycotina</taxon>
        <taxon>Sordariomycetes</taxon>
        <taxon>Xylariomycetidae</taxon>
        <taxon>Xylariales</taxon>
        <taxon>Xylariaceae</taxon>
        <taxon>Xylaria</taxon>
    </lineage>
</organism>